<keyword evidence="1" id="KW-1133">Transmembrane helix</keyword>
<keyword evidence="1" id="KW-0472">Membrane</keyword>
<proteinExistence type="predicted"/>
<evidence type="ECO:0000313" key="3">
    <source>
        <dbReference type="Proteomes" id="UP000054937"/>
    </source>
</evidence>
<evidence type="ECO:0000313" key="2">
    <source>
        <dbReference type="EMBL" id="KRX02957.1"/>
    </source>
</evidence>
<keyword evidence="3" id="KW-1185">Reference proteome</keyword>
<evidence type="ECO:0000256" key="1">
    <source>
        <dbReference type="SAM" id="Phobius"/>
    </source>
</evidence>
<dbReference type="Proteomes" id="UP000054937">
    <property type="component" value="Unassembled WGS sequence"/>
</dbReference>
<gene>
    <name evidence="2" type="ORF">PPERSA_09375</name>
</gene>
<evidence type="ECO:0008006" key="4">
    <source>
        <dbReference type="Google" id="ProtNLM"/>
    </source>
</evidence>
<name>A0A0V0QL33_PSEPJ</name>
<dbReference type="InParanoid" id="A0A0V0QL33"/>
<feature type="transmembrane region" description="Helical" evidence="1">
    <location>
        <begin position="63"/>
        <end position="84"/>
    </location>
</feature>
<organism evidence="2 3">
    <name type="scientific">Pseudocohnilembus persalinus</name>
    <name type="common">Ciliate</name>
    <dbReference type="NCBI Taxonomy" id="266149"/>
    <lineage>
        <taxon>Eukaryota</taxon>
        <taxon>Sar</taxon>
        <taxon>Alveolata</taxon>
        <taxon>Ciliophora</taxon>
        <taxon>Intramacronucleata</taxon>
        <taxon>Oligohymenophorea</taxon>
        <taxon>Scuticociliatia</taxon>
        <taxon>Philasterida</taxon>
        <taxon>Pseudocohnilembidae</taxon>
        <taxon>Pseudocohnilembus</taxon>
    </lineage>
</organism>
<reference evidence="2 3" key="1">
    <citation type="journal article" date="2015" name="Sci. Rep.">
        <title>Genome of the facultative scuticociliatosis pathogen Pseudocohnilembus persalinus provides insight into its virulence through horizontal gene transfer.</title>
        <authorList>
            <person name="Xiong J."/>
            <person name="Wang G."/>
            <person name="Cheng J."/>
            <person name="Tian M."/>
            <person name="Pan X."/>
            <person name="Warren A."/>
            <person name="Jiang C."/>
            <person name="Yuan D."/>
            <person name="Miao W."/>
        </authorList>
    </citation>
    <scope>NUCLEOTIDE SEQUENCE [LARGE SCALE GENOMIC DNA]</scope>
    <source>
        <strain evidence="2">36N120E</strain>
    </source>
</reference>
<dbReference type="AlphaFoldDB" id="A0A0V0QL33"/>
<accession>A0A0V0QL33</accession>
<dbReference type="EMBL" id="LDAU01000148">
    <property type="protein sequence ID" value="KRX02957.1"/>
    <property type="molecule type" value="Genomic_DNA"/>
</dbReference>
<sequence>MEDQQKNLYKTNNFNNEKEKSYELKYQKELLANENIGMNLLQKYQQEQLREKQKQQQKKYMTFLKYYILGFFVLYSINLLYRLYYLLEYDIYIYHPRVSEWHVYRFR</sequence>
<keyword evidence="1" id="KW-0812">Transmembrane</keyword>
<comment type="caution">
    <text evidence="2">The sequence shown here is derived from an EMBL/GenBank/DDBJ whole genome shotgun (WGS) entry which is preliminary data.</text>
</comment>
<protein>
    <recommendedName>
        <fullName evidence="4">Transmembrane protein</fullName>
    </recommendedName>
</protein>